<dbReference type="EMBL" id="JAPUUL010001813">
    <property type="protein sequence ID" value="KAJ8126533.1"/>
    <property type="molecule type" value="Genomic_DNA"/>
</dbReference>
<accession>A0ACC2JH30</accession>
<evidence type="ECO:0000313" key="2">
    <source>
        <dbReference type="Proteomes" id="UP001153332"/>
    </source>
</evidence>
<dbReference type="Proteomes" id="UP001153332">
    <property type="component" value="Unassembled WGS sequence"/>
</dbReference>
<name>A0ACC2JH30_9PEZI</name>
<sequence>MISRLGVQEPLQQQPQVEEEEDEEEEVEEDEEEEEEEDDDENEVRDEDMEGEEESDVEPESIGFALNERLRERAARHEAGEPSEHYEEEWEQWLKNAIDSGEFPFLTDPNQQPNDTDMIPQALFPPQYAECSEGGPLGCNTGLASRHHPADDRV</sequence>
<reference evidence="1" key="1">
    <citation type="submission" date="2022-12" db="EMBL/GenBank/DDBJ databases">
        <title>Genome Sequence of Lasiodiplodia mahajangana.</title>
        <authorList>
            <person name="Buettner E."/>
        </authorList>
    </citation>
    <scope>NUCLEOTIDE SEQUENCE</scope>
    <source>
        <strain evidence="1">VT137</strain>
    </source>
</reference>
<gene>
    <name evidence="1" type="ORF">O1611_g7103</name>
</gene>
<organism evidence="1 2">
    <name type="scientific">Lasiodiplodia mahajangana</name>
    <dbReference type="NCBI Taxonomy" id="1108764"/>
    <lineage>
        <taxon>Eukaryota</taxon>
        <taxon>Fungi</taxon>
        <taxon>Dikarya</taxon>
        <taxon>Ascomycota</taxon>
        <taxon>Pezizomycotina</taxon>
        <taxon>Dothideomycetes</taxon>
        <taxon>Dothideomycetes incertae sedis</taxon>
        <taxon>Botryosphaeriales</taxon>
        <taxon>Botryosphaeriaceae</taxon>
        <taxon>Lasiodiplodia</taxon>
    </lineage>
</organism>
<comment type="caution">
    <text evidence="1">The sequence shown here is derived from an EMBL/GenBank/DDBJ whole genome shotgun (WGS) entry which is preliminary data.</text>
</comment>
<evidence type="ECO:0000313" key="1">
    <source>
        <dbReference type="EMBL" id="KAJ8126533.1"/>
    </source>
</evidence>
<keyword evidence="2" id="KW-1185">Reference proteome</keyword>
<proteinExistence type="predicted"/>
<protein>
    <submittedName>
        <fullName evidence="1">Uncharacterized protein</fullName>
    </submittedName>
</protein>